<keyword evidence="6" id="KW-0479">Metal-binding</keyword>
<dbReference type="GO" id="GO:0020037">
    <property type="term" value="F:heme binding"/>
    <property type="evidence" value="ECO:0007669"/>
    <property type="project" value="InterPro"/>
</dbReference>
<dbReference type="InterPro" id="IPR050196">
    <property type="entry name" value="Cytochrome_P450_Monoox"/>
</dbReference>
<sequence length="276" mass="31999">MGMKINCQRESTPYVDAVLRQSQLIYKRWVSPWFHSDLMWAISPIGRRDKANLKLLHDFTDSVIQDRKEKYALAKAEETVENQPDANEISESVYFSEKKRFAFLDLLLSIQDSSEYQLTDADIREETDTFMFEGHDTTAAGFTWSLYLLAKNPEHQALIHLELDEIFGNDPHRPITSNDLTKMKYLELCIKEALRLYPSVPFLTRKVKQEFRLDNETLIPPGVDIALSPFLTHRDPNIYPEPEKFLPTRHTPENSAGRHPYAYIPFSAGFRNCIGQ</sequence>
<dbReference type="PANTHER" id="PTHR24291">
    <property type="entry name" value="CYTOCHROME P450 FAMILY 4"/>
    <property type="match status" value="1"/>
</dbReference>
<dbReference type="PANTHER" id="PTHR24291:SF189">
    <property type="entry name" value="CYTOCHROME P450 4C3-RELATED"/>
    <property type="match status" value="1"/>
</dbReference>
<keyword evidence="13" id="KW-1185">Reference proteome</keyword>
<dbReference type="InterPro" id="IPR001128">
    <property type="entry name" value="Cyt_P450"/>
</dbReference>
<name>A0A8J2P1S3_9HEXA</name>
<dbReference type="AlphaFoldDB" id="A0A8J2P1S3"/>
<dbReference type="GO" id="GO:0005789">
    <property type="term" value="C:endoplasmic reticulum membrane"/>
    <property type="evidence" value="ECO:0007669"/>
    <property type="project" value="UniProtKB-SubCell"/>
</dbReference>
<comment type="caution">
    <text evidence="12">The sequence shown here is derived from an EMBL/GenBank/DDBJ whole genome shotgun (WGS) entry which is preliminary data.</text>
</comment>
<keyword evidence="8" id="KW-0492">Microsome</keyword>
<comment type="subcellular location">
    <subcellularLocation>
        <location evidence="3">Endoplasmic reticulum membrane</location>
    </subcellularLocation>
    <subcellularLocation>
        <location evidence="2">Microsome membrane</location>
    </subcellularLocation>
</comment>
<keyword evidence="9" id="KW-0560">Oxidoreductase</keyword>
<dbReference type="GO" id="GO:0005506">
    <property type="term" value="F:iron ion binding"/>
    <property type="evidence" value="ECO:0007669"/>
    <property type="project" value="InterPro"/>
</dbReference>
<evidence type="ECO:0000313" key="13">
    <source>
        <dbReference type="Proteomes" id="UP000708208"/>
    </source>
</evidence>
<evidence type="ECO:0000256" key="3">
    <source>
        <dbReference type="ARBA" id="ARBA00004586"/>
    </source>
</evidence>
<protein>
    <recommendedName>
        <fullName evidence="14">Cytochrome P450</fullName>
    </recommendedName>
</protein>
<evidence type="ECO:0000256" key="11">
    <source>
        <dbReference type="ARBA" id="ARBA00023136"/>
    </source>
</evidence>
<accession>A0A8J2P1S3</accession>
<keyword evidence="11" id="KW-0472">Membrane</keyword>
<evidence type="ECO:0000256" key="8">
    <source>
        <dbReference type="ARBA" id="ARBA00022848"/>
    </source>
</evidence>
<comment type="cofactor">
    <cofactor evidence="1">
        <name>heme</name>
        <dbReference type="ChEBI" id="CHEBI:30413"/>
    </cofactor>
</comment>
<dbReference type="OrthoDB" id="1470350at2759"/>
<evidence type="ECO:0000256" key="2">
    <source>
        <dbReference type="ARBA" id="ARBA00004524"/>
    </source>
</evidence>
<proteinExistence type="inferred from homology"/>
<keyword evidence="7" id="KW-0256">Endoplasmic reticulum</keyword>
<dbReference type="GO" id="GO:0004497">
    <property type="term" value="F:monooxygenase activity"/>
    <property type="evidence" value="ECO:0007669"/>
    <property type="project" value="InterPro"/>
</dbReference>
<dbReference type="Proteomes" id="UP000708208">
    <property type="component" value="Unassembled WGS sequence"/>
</dbReference>
<evidence type="ECO:0000256" key="10">
    <source>
        <dbReference type="ARBA" id="ARBA00023004"/>
    </source>
</evidence>
<evidence type="ECO:0000313" key="12">
    <source>
        <dbReference type="EMBL" id="CAG7728750.1"/>
    </source>
</evidence>
<keyword evidence="5" id="KW-0349">Heme</keyword>
<evidence type="ECO:0008006" key="14">
    <source>
        <dbReference type="Google" id="ProtNLM"/>
    </source>
</evidence>
<gene>
    <name evidence="12" type="ORF">AFUS01_LOCUS17507</name>
</gene>
<dbReference type="Pfam" id="PF00067">
    <property type="entry name" value="p450"/>
    <property type="match status" value="1"/>
</dbReference>
<dbReference type="GO" id="GO:0016705">
    <property type="term" value="F:oxidoreductase activity, acting on paired donors, with incorporation or reduction of molecular oxygen"/>
    <property type="evidence" value="ECO:0007669"/>
    <property type="project" value="InterPro"/>
</dbReference>
<dbReference type="EMBL" id="CAJVCH010167978">
    <property type="protein sequence ID" value="CAG7728750.1"/>
    <property type="molecule type" value="Genomic_DNA"/>
</dbReference>
<evidence type="ECO:0000256" key="1">
    <source>
        <dbReference type="ARBA" id="ARBA00001971"/>
    </source>
</evidence>
<evidence type="ECO:0000256" key="6">
    <source>
        <dbReference type="ARBA" id="ARBA00022723"/>
    </source>
</evidence>
<organism evidence="12 13">
    <name type="scientific">Allacma fusca</name>
    <dbReference type="NCBI Taxonomy" id="39272"/>
    <lineage>
        <taxon>Eukaryota</taxon>
        <taxon>Metazoa</taxon>
        <taxon>Ecdysozoa</taxon>
        <taxon>Arthropoda</taxon>
        <taxon>Hexapoda</taxon>
        <taxon>Collembola</taxon>
        <taxon>Symphypleona</taxon>
        <taxon>Sminthuridae</taxon>
        <taxon>Allacma</taxon>
    </lineage>
</organism>
<reference evidence="12" key="1">
    <citation type="submission" date="2021-06" db="EMBL/GenBank/DDBJ databases">
        <authorList>
            <person name="Hodson N. C."/>
            <person name="Mongue J. A."/>
            <person name="Jaron S. K."/>
        </authorList>
    </citation>
    <scope>NUCLEOTIDE SEQUENCE</scope>
</reference>
<evidence type="ECO:0000256" key="5">
    <source>
        <dbReference type="ARBA" id="ARBA00022617"/>
    </source>
</evidence>
<feature type="non-terminal residue" evidence="12">
    <location>
        <position position="1"/>
    </location>
</feature>
<evidence type="ECO:0000256" key="7">
    <source>
        <dbReference type="ARBA" id="ARBA00022824"/>
    </source>
</evidence>
<comment type="similarity">
    <text evidence="4">Belongs to the cytochrome P450 family.</text>
</comment>
<evidence type="ECO:0000256" key="4">
    <source>
        <dbReference type="ARBA" id="ARBA00010617"/>
    </source>
</evidence>
<keyword evidence="10" id="KW-0408">Iron</keyword>
<evidence type="ECO:0000256" key="9">
    <source>
        <dbReference type="ARBA" id="ARBA00023002"/>
    </source>
</evidence>